<evidence type="ECO:0000313" key="4">
    <source>
        <dbReference type="Proteomes" id="UP000708148"/>
    </source>
</evidence>
<dbReference type="EMBL" id="CAJHUC010000440">
    <property type="protein sequence ID" value="CAD7696163.1"/>
    <property type="molecule type" value="Genomic_DNA"/>
</dbReference>
<keyword evidence="2" id="KW-0732">Signal</keyword>
<feature type="chain" id="PRO_5035930812" description="Intimal thickness related receptor IRP domain-containing protein" evidence="2">
    <location>
        <begin position="22"/>
        <end position="458"/>
    </location>
</feature>
<feature type="non-terminal residue" evidence="3">
    <location>
        <position position="1"/>
    </location>
</feature>
<organism evidence="3 4">
    <name type="scientific">Ostreobium quekettii</name>
    <dbReference type="NCBI Taxonomy" id="121088"/>
    <lineage>
        <taxon>Eukaryota</taxon>
        <taxon>Viridiplantae</taxon>
        <taxon>Chlorophyta</taxon>
        <taxon>core chlorophytes</taxon>
        <taxon>Ulvophyceae</taxon>
        <taxon>TCBD clade</taxon>
        <taxon>Bryopsidales</taxon>
        <taxon>Ostreobineae</taxon>
        <taxon>Ostreobiaceae</taxon>
        <taxon>Ostreobium</taxon>
    </lineage>
</organism>
<keyword evidence="1" id="KW-0812">Transmembrane</keyword>
<dbReference type="Proteomes" id="UP000708148">
    <property type="component" value="Unassembled WGS sequence"/>
</dbReference>
<feature type="transmembrane region" description="Helical" evidence="1">
    <location>
        <begin position="287"/>
        <end position="308"/>
    </location>
</feature>
<feature type="transmembrane region" description="Helical" evidence="1">
    <location>
        <begin position="364"/>
        <end position="385"/>
    </location>
</feature>
<dbReference type="GO" id="GO:0016020">
    <property type="term" value="C:membrane"/>
    <property type="evidence" value="ECO:0007669"/>
    <property type="project" value="InterPro"/>
</dbReference>
<keyword evidence="1" id="KW-1133">Transmembrane helix</keyword>
<protein>
    <recommendedName>
        <fullName evidence="5">Intimal thickness related receptor IRP domain-containing protein</fullName>
    </recommendedName>
</protein>
<evidence type="ECO:0000256" key="1">
    <source>
        <dbReference type="SAM" id="Phobius"/>
    </source>
</evidence>
<accession>A0A8S1IR11</accession>
<dbReference type="PANTHER" id="PTHR21229">
    <property type="entry name" value="LUNG SEVEN TRANSMEMBRANE RECEPTOR"/>
    <property type="match status" value="1"/>
</dbReference>
<feature type="transmembrane region" description="Helical" evidence="1">
    <location>
        <begin position="331"/>
        <end position="352"/>
    </location>
</feature>
<name>A0A8S1IR11_9CHLO</name>
<evidence type="ECO:0008006" key="5">
    <source>
        <dbReference type="Google" id="ProtNLM"/>
    </source>
</evidence>
<reference evidence="3" key="1">
    <citation type="submission" date="2020-12" db="EMBL/GenBank/DDBJ databases">
        <authorList>
            <person name="Iha C."/>
        </authorList>
    </citation>
    <scope>NUCLEOTIDE SEQUENCE</scope>
</reference>
<sequence>MAFHGALLALLALIPAKIASGAIACREVPSDARPLVMLERPFEFGPRGGISFELTGLALRLSGAPNSSDSTFLTEAATLARMGVVAVPERREAFSCPFYASRPPGCPLASAGVSVLFRFDVPEIARQVSGRDPGVGFRTTVSAPSGEHALYFANCAAGTEASFRVTVSEFNGREGGGVRYLSAGDAGFPELFMFLSLAFSFLAAWRTTLWRRDHQGTRPLQASVILLAASKALHCGAQAGYLRSVDAAGTPGPWALPLYASDLCNRLLYVTVLALYTTAAPRPGRALLWLISSAAACFHIFTVAMLIASKEISPVRHWCDAVTFALCDLDLLSYGLAAYPLALATVGTGKGAAKDRRWVETTTVLCSLYSTVSAYTAVTFIALPYTLANLKWLEGLGAPPAVGPVIRALRAVSTVAIHVYIAYVARWKFETTSGSWPDCGAAQPLLRRLAKEKGPRAH</sequence>
<proteinExistence type="predicted"/>
<feature type="transmembrane region" description="Helical" evidence="1">
    <location>
        <begin position="405"/>
        <end position="425"/>
    </location>
</feature>
<gene>
    <name evidence="3" type="ORF">OSTQU699_LOCUS1524</name>
</gene>
<comment type="caution">
    <text evidence="3">The sequence shown here is derived from an EMBL/GenBank/DDBJ whole genome shotgun (WGS) entry which is preliminary data.</text>
</comment>
<evidence type="ECO:0000256" key="2">
    <source>
        <dbReference type="SAM" id="SignalP"/>
    </source>
</evidence>
<evidence type="ECO:0000313" key="3">
    <source>
        <dbReference type="EMBL" id="CAD7696163.1"/>
    </source>
</evidence>
<dbReference type="AlphaFoldDB" id="A0A8S1IR11"/>
<feature type="transmembrane region" description="Helical" evidence="1">
    <location>
        <begin position="191"/>
        <end position="210"/>
    </location>
</feature>
<keyword evidence="4" id="KW-1185">Reference proteome</keyword>
<dbReference type="InterPro" id="IPR009637">
    <property type="entry name" value="GPR107/GPR108-like"/>
</dbReference>
<dbReference type="GO" id="GO:0005794">
    <property type="term" value="C:Golgi apparatus"/>
    <property type="evidence" value="ECO:0007669"/>
    <property type="project" value="TreeGrafter"/>
</dbReference>
<dbReference type="PANTHER" id="PTHR21229:SF2">
    <property type="entry name" value="RE59932P"/>
    <property type="match status" value="1"/>
</dbReference>
<keyword evidence="1" id="KW-0472">Membrane</keyword>
<feature type="signal peptide" evidence="2">
    <location>
        <begin position="1"/>
        <end position="21"/>
    </location>
</feature>